<reference evidence="2" key="1">
    <citation type="submission" date="2020-03" db="EMBL/GenBank/DDBJ databases">
        <authorList>
            <person name="Weist P."/>
        </authorList>
    </citation>
    <scope>NUCLEOTIDE SEQUENCE</scope>
</reference>
<evidence type="ECO:0000313" key="3">
    <source>
        <dbReference type="Proteomes" id="UP001153269"/>
    </source>
</evidence>
<accession>A0A9N7U717</accession>
<evidence type="ECO:0000256" key="1">
    <source>
        <dbReference type="SAM" id="Phobius"/>
    </source>
</evidence>
<gene>
    <name evidence="2" type="ORF">PLEPLA_LOCUS13924</name>
</gene>
<dbReference type="Proteomes" id="UP001153269">
    <property type="component" value="Unassembled WGS sequence"/>
</dbReference>
<dbReference type="EMBL" id="CADEAL010000851">
    <property type="protein sequence ID" value="CAB1425990.1"/>
    <property type="molecule type" value="Genomic_DNA"/>
</dbReference>
<keyword evidence="1" id="KW-0812">Transmembrane</keyword>
<dbReference type="AlphaFoldDB" id="A0A9N7U717"/>
<keyword evidence="1" id="KW-0472">Membrane</keyword>
<keyword evidence="3" id="KW-1185">Reference proteome</keyword>
<keyword evidence="1" id="KW-1133">Transmembrane helix</keyword>
<evidence type="ECO:0000313" key="2">
    <source>
        <dbReference type="EMBL" id="CAB1425990.1"/>
    </source>
</evidence>
<protein>
    <recommendedName>
        <fullName evidence="4">Transmembrane protein 71</fullName>
    </recommendedName>
</protein>
<sequence length="222" mass="24714">MRRLLRLTNDIITAHDLNFFFSGFSAVDGGLAARWPASSVTSQRAASRGWDREDEQGPTWATSSQQVLLDESSWVGLGSTELEESRSFTYDPTEIPSCPDKVSPPPRLLVQEEICSEICQSKEQFAQSSGGLSEVPPTSALFTNACCCQASPEHTGLTMKTFLLLLFSVFIFSSLYSRCLWWSSTVTSTVFMTITTFMFLTKSGPMGEWRRAKTEDITSRNE</sequence>
<evidence type="ECO:0008006" key="4">
    <source>
        <dbReference type="Google" id="ProtNLM"/>
    </source>
</evidence>
<organism evidence="2 3">
    <name type="scientific">Pleuronectes platessa</name>
    <name type="common">European plaice</name>
    <dbReference type="NCBI Taxonomy" id="8262"/>
    <lineage>
        <taxon>Eukaryota</taxon>
        <taxon>Metazoa</taxon>
        <taxon>Chordata</taxon>
        <taxon>Craniata</taxon>
        <taxon>Vertebrata</taxon>
        <taxon>Euteleostomi</taxon>
        <taxon>Actinopterygii</taxon>
        <taxon>Neopterygii</taxon>
        <taxon>Teleostei</taxon>
        <taxon>Neoteleostei</taxon>
        <taxon>Acanthomorphata</taxon>
        <taxon>Carangaria</taxon>
        <taxon>Pleuronectiformes</taxon>
        <taxon>Pleuronectoidei</taxon>
        <taxon>Pleuronectidae</taxon>
        <taxon>Pleuronectes</taxon>
    </lineage>
</organism>
<name>A0A9N7U717_PLEPL</name>
<proteinExistence type="predicted"/>
<comment type="caution">
    <text evidence="2">The sequence shown here is derived from an EMBL/GenBank/DDBJ whole genome shotgun (WGS) entry which is preliminary data.</text>
</comment>
<feature type="transmembrane region" description="Helical" evidence="1">
    <location>
        <begin position="181"/>
        <end position="201"/>
    </location>
</feature>